<accession>A0A6M3Y229</accession>
<dbReference type="EMBL" id="MT145168">
    <property type="protein sequence ID" value="QJI04315.1"/>
    <property type="molecule type" value="Genomic_DNA"/>
</dbReference>
<evidence type="ECO:0000313" key="2">
    <source>
        <dbReference type="EMBL" id="QJI04315.1"/>
    </source>
</evidence>
<sequence length="164" mass="19379">MDELFKKIYVKSEADLPKKDGEYFAKLHGAYSVHECEFSMFYEKQWIEDIDWYLQPIEGSITVQHNLREELIKYDKWMVEVKWGTDVPSAEKSVDEYLKSKHTKNDTKDNIKDLLREYGCYGIGHNEDANNKLIEALNDLIDTERRAIIKALEEYANQFKTKSK</sequence>
<reference evidence="2" key="1">
    <citation type="submission" date="2020-03" db="EMBL/GenBank/DDBJ databases">
        <title>The deep terrestrial virosphere.</title>
        <authorList>
            <person name="Holmfeldt K."/>
            <person name="Nilsson E."/>
            <person name="Simone D."/>
            <person name="Lopez-Fernandez M."/>
            <person name="Wu X."/>
            <person name="de Brujin I."/>
            <person name="Lundin D."/>
            <person name="Andersson A."/>
            <person name="Bertilsson S."/>
            <person name="Dopson M."/>
        </authorList>
    </citation>
    <scope>NUCLEOTIDE SEQUENCE</scope>
    <source>
        <strain evidence="2">TM448B07375</strain>
    </source>
</reference>
<gene>
    <name evidence="2" type="ORF">TM448B07375_0010</name>
</gene>
<evidence type="ECO:0000256" key="1">
    <source>
        <dbReference type="SAM" id="Coils"/>
    </source>
</evidence>
<organism evidence="2">
    <name type="scientific">viral metagenome</name>
    <dbReference type="NCBI Taxonomy" id="1070528"/>
    <lineage>
        <taxon>unclassified sequences</taxon>
        <taxon>metagenomes</taxon>
        <taxon>organismal metagenomes</taxon>
    </lineage>
</organism>
<proteinExistence type="predicted"/>
<keyword evidence="1" id="KW-0175">Coiled coil</keyword>
<protein>
    <submittedName>
        <fullName evidence="2">Uncharacterized protein</fullName>
    </submittedName>
</protein>
<dbReference type="AlphaFoldDB" id="A0A6M3Y229"/>
<name>A0A6M3Y229_9ZZZZ</name>
<feature type="coiled-coil region" evidence="1">
    <location>
        <begin position="126"/>
        <end position="154"/>
    </location>
</feature>